<protein>
    <submittedName>
        <fullName evidence="4">Polyphosphate kinase</fullName>
    </submittedName>
</protein>
<dbReference type="GO" id="GO:0008976">
    <property type="term" value="F:polyphosphate kinase activity"/>
    <property type="evidence" value="ECO:0007669"/>
    <property type="project" value="InterPro"/>
</dbReference>
<dbReference type="SMR" id="A0A221SZZ6"/>
<evidence type="ECO:0000256" key="1">
    <source>
        <dbReference type="ARBA" id="ARBA00022679"/>
    </source>
</evidence>
<dbReference type="PANTHER" id="PTHR34383">
    <property type="entry name" value="POLYPHOSPHATE:AMP PHOSPHOTRANSFERASE-RELATED"/>
    <property type="match status" value="1"/>
</dbReference>
<keyword evidence="2 4" id="KW-0418">Kinase</keyword>
<gene>
    <name evidence="4" type="ORF">DFI_11410</name>
</gene>
<proteinExistence type="predicted"/>
<dbReference type="InterPro" id="IPR027417">
    <property type="entry name" value="P-loop_NTPase"/>
</dbReference>
<dbReference type="Gene3D" id="3.40.50.300">
    <property type="entry name" value="P-loop containing nucleotide triphosphate hydrolases"/>
    <property type="match status" value="1"/>
</dbReference>
<keyword evidence="1" id="KW-0808">Transferase</keyword>
<keyword evidence="5" id="KW-1185">Reference proteome</keyword>
<evidence type="ECO:0000259" key="3">
    <source>
        <dbReference type="Pfam" id="PF03976"/>
    </source>
</evidence>
<sequence length="266" mass="30553">MKTDRYRVKPGKKVQLGAWNTDDDGGLTKEDAPALGARLSEELAEWQERLFAEGKQALLIVLQARDAGGKDGVVKKVIGDFNPNGVRIANFKVPTEEEAAHDFLWRIHAQVPRKGMVGVFNRSHYEDVLVTRVYGMIDRKGAKARLEHIRNFEALLAGTGTRILKFYLHVSPEEQKERLQARLDEPGKHWKFNPGDLKDREHWDEFTAAYEEALTTSTDDAPWYVIPADRKWYRDLVIGQIILDTLRDMNPQYPSIDFDPKEVRIR</sequence>
<dbReference type="AlphaFoldDB" id="A0A221SZZ6"/>
<organism evidence="4 5">
    <name type="scientific">Deinococcus ficus</name>
    <dbReference type="NCBI Taxonomy" id="317577"/>
    <lineage>
        <taxon>Bacteria</taxon>
        <taxon>Thermotogati</taxon>
        <taxon>Deinococcota</taxon>
        <taxon>Deinococci</taxon>
        <taxon>Deinococcales</taxon>
        <taxon>Deinococcaceae</taxon>
        <taxon>Deinococcus</taxon>
    </lineage>
</organism>
<dbReference type="Proteomes" id="UP000259030">
    <property type="component" value="Chromosome"/>
</dbReference>
<dbReference type="NCBIfam" id="TIGR03709">
    <property type="entry name" value="PPK2_rel_1"/>
    <property type="match status" value="1"/>
</dbReference>
<name>A0A221SZZ6_9DEIO</name>
<dbReference type="InterPro" id="IPR016898">
    <property type="entry name" value="Polyphosphate_phosphotransfera"/>
</dbReference>
<dbReference type="RefSeq" id="WP_022801187.1">
    <property type="nucleotide sequence ID" value="NZ_ATTJ01000001.1"/>
</dbReference>
<feature type="domain" description="Polyphosphate kinase-2-related" evidence="3">
    <location>
        <begin position="30"/>
        <end position="252"/>
    </location>
</feature>
<dbReference type="OrthoDB" id="9775224at2"/>
<evidence type="ECO:0000256" key="2">
    <source>
        <dbReference type="ARBA" id="ARBA00022777"/>
    </source>
</evidence>
<accession>A0A221SZZ6</accession>
<dbReference type="SUPFAM" id="SSF52540">
    <property type="entry name" value="P-loop containing nucleoside triphosphate hydrolases"/>
    <property type="match status" value="1"/>
</dbReference>
<dbReference type="KEGG" id="dfc:DFI_11410"/>
<evidence type="ECO:0000313" key="4">
    <source>
        <dbReference type="EMBL" id="ASN82191.1"/>
    </source>
</evidence>
<reference evidence="4 5" key="1">
    <citation type="submission" date="2017-05" db="EMBL/GenBank/DDBJ databases">
        <title>The complete genome sequence of Deinococcus ficus isolated from the rhizosphere of the Ficus religiosa L. in Taiwan.</title>
        <authorList>
            <person name="Wu K.-M."/>
            <person name="Liao T.-L."/>
            <person name="Liu Y.-M."/>
            <person name="Young C.-C."/>
            <person name="Tsai S.-F."/>
        </authorList>
    </citation>
    <scope>NUCLEOTIDE SEQUENCE [LARGE SCALE GENOMIC DNA]</scope>
    <source>
        <strain evidence="4 5">CC-FR2-10</strain>
    </source>
</reference>
<dbReference type="GO" id="GO:0006797">
    <property type="term" value="P:polyphosphate metabolic process"/>
    <property type="evidence" value="ECO:0007669"/>
    <property type="project" value="InterPro"/>
</dbReference>
<dbReference type="PANTHER" id="PTHR34383:SF3">
    <property type="entry name" value="POLYPHOSPHATE:AMP PHOSPHOTRANSFERASE"/>
    <property type="match status" value="1"/>
</dbReference>
<dbReference type="EMBL" id="CP021081">
    <property type="protein sequence ID" value="ASN82191.1"/>
    <property type="molecule type" value="Genomic_DNA"/>
</dbReference>
<dbReference type="InterPro" id="IPR022300">
    <property type="entry name" value="PPK2-rel_1"/>
</dbReference>
<dbReference type="Pfam" id="PF03976">
    <property type="entry name" value="PPK2"/>
    <property type="match status" value="1"/>
</dbReference>
<dbReference type="PIRSF" id="PIRSF028756">
    <property type="entry name" value="PPK2_prd"/>
    <property type="match status" value="1"/>
</dbReference>
<evidence type="ECO:0000313" key="5">
    <source>
        <dbReference type="Proteomes" id="UP000259030"/>
    </source>
</evidence>
<dbReference type="InterPro" id="IPR022488">
    <property type="entry name" value="PPK2-related"/>
</dbReference>
<dbReference type="STRING" id="317577.GCA_000419625_01643"/>